<feature type="region of interest" description="Disordered" evidence="6">
    <location>
        <begin position="108"/>
        <end position="230"/>
    </location>
</feature>
<proteinExistence type="inferred from homology"/>
<name>A0A167YX86_9HYPO</name>
<feature type="transmembrane region" description="Helical" evidence="7">
    <location>
        <begin position="354"/>
        <end position="377"/>
    </location>
</feature>
<feature type="transmembrane region" description="Helical" evidence="7">
    <location>
        <begin position="423"/>
        <end position="443"/>
    </location>
</feature>
<reference evidence="8 9" key="1">
    <citation type="journal article" date="2016" name="Genome Biol. Evol.">
        <title>Divergent and convergent evolution of fungal pathogenicity.</title>
        <authorList>
            <person name="Shang Y."/>
            <person name="Xiao G."/>
            <person name="Zheng P."/>
            <person name="Cen K."/>
            <person name="Zhan S."/>
            <person name="Wang C."/>
        </authorList>
    </citation>
    <scope>NUCLEOTIDE SEQUENCE [LARGE SCALE GENOMIC DNA]</scope>
    <source>
        <strain evidence="8 9">RCEF 264</strain>
    </source>
</reference>
<keyword evidence="4 7" id="KW-1133">Transmembrane helix</keyword>
<comment type="similarity">
    <text evidence="2">Belongs to the major facilitator superfamily.</text>
</comment>
<evidence type="ECO:0000256" key="7">
    <source>
        <dbReference type="SAM" id="Phobius"/>
    </source>
</evidence>
<feature type="compositionally biased region" description="Polar residues" evidence="6">
    <location>
        <begin position="191"/>
        <end position="203"/>
    </location>
</feature>
<dbReference type="AlphaFoldDB" id="A0A167YX86"/>
<feature type="transmembrane region" description="Helical" evidence="7">
    <location>
        <begin position="529"/>
        <end position="553"/>
    </location>
</feature>
<feature type="transmembrane region" description="Helical" evidence="7">
    <location>
        <begin position="296"/>
        <end position="324"/>
    </location>
</feature>
<evidence type="ECO:0000256" key="3">
    <source>
        <dbReference type="ARBA" id="ARBA00022692"/>
    </source>
</evidence>
<dbReference type="OrthoDB" id="5215911at2759"/>
<dbReference type="Proteomes" id="UP000076874">
    <property type="component" value="Unassembled WGS sequence"/>
</dbReference>
<evidence type="ECO:0000313" key="8">
    <source>
        <dbReference type="EMBL" id="OAA66805.1"/>
    </source>
</evidence>
<keyword evidence="3 7" id="KW-0812">Transmembrane</keyword>
<feature type="compositionally biased region" description="Pro residues" evidence="6">
    <location>
        <begin position="151"/>
        <end position="164"/>
    </location>
</feature>
<feature type="compositionally biased region" description="Low complexity" evidence="6">
    <location>
        <begin position="124"/>
        <end position="150"/>
    </location>
</feature>
<keyword evidence="5 7" id="KW-0472">Membrane</keyword>
<keyword evidence="9" id="KW-1185">Reference proteome</keyword>
<dbReference type="GO" id="GO:0022857">
    <property type="term" value="F:transmembrane transporter activity"/>
    <property type="evidence" value="ECO:0007669"/>
    <property type="project" value="TreeGrafter"/>
</dbReference>
<feature type="transmembrane region" description="Helical" evidence="7">
    <location>
        <begin position="331"/>
        <end position="348"/>
    </location>
</feature>
<sequence length="635" mass="68232">MDPTQQPTPANGRTDSVIAEEADFENYLERELQKLADDKMKQVAARRATVEGDAAVDAAPSGTKTGETSTESRDSLKQPESPIRPESQQPTLVLATAVAFPPKPKPAVLMTVSPSGSLREKKTPTTTTTRETVAAPEAPIPPAMTEEPTTAPTPSPPAPAPPAPAVNAPPRYQYRPPGLKPIETARANNRLRASTLPNRQRPMTASTTTTTTTARRLSYASASTTSTTRRQIKYGTGKHARVELVPQPSDNNDDPLNWPRWKKELNFWSLLTTVALAGVLKTVFVPVHSQLAMGYAVSYTAAAALTGVPLMVSALTGLASLVAARLWGKRPLYLASAVLLFAGSLWNLRAPGTSFAQCMAARVFQGLGWGAFDTLVLGTIHDTYFEHELYFRTAVYDVVVVTTTWGGPLLGGVVSSHGLGFRLQFEILVCFQAAALLLLALGCPETAYDRSFYSLNTPVSAWSNKALPLRPRATLSLEAVRDYVTARGLRPWSYTVQQQQRRASNKFSARIDGALLLQAPRALVAPTTLLLFLVSFLPLCALWSMAASLSLLFAPLPFTLGPPQLGGLLTAPWLLATAAVALLGAAWSRPDGQPAGRHGLAGVWPVHGVVHDGGGRAAALRVYDGQQQRQRQRCG</sequence>
<gene>
    <name evidence="8" type="ORF">SPI_01381</name>
</gene>
<dbReference type="InterPro" id="IPR036259">
    <property type="entry name" value="MFS_trans_sf"/>
</dbReference>
<feature type="transmembrane region" description="Helical" evidence="7">
    <location>
        <begin position="565"/>
        <end position="587"/>
    </location>
</feature>
<feature type="compositionally biased region" description="Low complexity" evidence="6">
    <location>
        <begin position="204"/>
        <end position="229"/>
    </location>
</feature>
<protein>
    <submittedName>
        <fullName evidence="8">Major facilitator superfamily transporter</fullName>
    </submittedName>
</protein>
<dbReference type="GO" id="GO:0016020">
    <property type="term" value="C:membrane"/>
    <property type="evidence" value="ECO:0007669"/>
    <property type="project" value="UniProtKB-SubCell"/>
</dbReference>
<evidence type="ECO:0000313" key="9">
    <source>
        <dbReference type="Proteomes" id="UP000076874"/>
    </source>
</evidence>
<evidence type="ECO:0000256" key="1">
    <source>
        <dbReference type="ARBA" id="ARBA00004141"/>
    </source>
</evidence>
<dbReference type="STRING" id="1081102.A0A167YX86"/>
<comment type="caution">
    <text evidence="8">The sequence shown here is derived from an EMBL/GenBank/DDBJ whole genome shotgun (WGS) entry which is preliminary data.</text>
</comment>
<dbReference type="PANTHER" id="PTHR23502:SF68">
    <property type="entry name" value="MULTIDRUG TRANSPORTER, PUTATIVE (AFU_ORTHOLOGUE AFUA_3G01120)-RELATED"/>
    <property type="match status" value="1"/>
</dbReference>
<dbReference type="SUPFAM" id="SSF103473">
    <property type="entry name" value="MFS general substrate transporter"/>
    <property type="match status" value="1"/>
</dbReference>
<feature type="region of interest" description="Disordered" evidence="6">
    <location>
        <begin position="39"/>
        <end position="93"/>
    </location>
</feature>
<evidence type="ECO:0000256" key="2">
    <source>
        <dbReference type="ARBA" id="ARBA00008335"/>
    </source>
</evidence>
<evidence type="ECO:0000256" key="5">
    <source>
        <dbReference type="ARBA" id="ARBA00023136"/>
    </source>
</evidence>
<organism evidence="8 9">
    <name type="scientific">Niveomyces insectorum RCEF 264</name>
    <dbReference type="NCBI Taxonomy" id="1081102"/>
    <lineage>
        <taxon>Eukaryota</taxon>
        <taxon>Fungi</taxon>
        <taxon>Dikarya</taxon>
        <taxon>Ascomycota</taxon>
        <taxon>Pezizomycotina</taxon>
        <taxon>Sordariomycetes</taxon>
        <taxon>Hypocreomycetidae</taxon>
        <taxon>Hypocreales</taxon>
        <taxon>Cordycipitaceae</taxon>
        <taxon>Niveomyces</taxon>
    </lineage>
</organism>
<accession>A0A167YX86</accession>
<evidence type="ECO:0000256" key="6">
    <source>
        <dbReference type="SAM" id="MobiDB-lite"/>
    </source>
</evidence>
<dbReference type="PANTHER" id="PTHR23502">
    <property type="entry name" value="MAJOR FACILITATOR SUPERFAMILY"/>
    <property type="match status" value="1"/>
</dbReference>
<evidence type="ECO:0000256" key="4">
    <source>
        <dbReference type="ARBA" id="ARBA00022989"/>
    </source>
</evidence>
<feature type="transmembrane region" description="Helical" evidence="7">
    <location>
        <begin position="265"/>
        <end position="284"/>
    </location>
</feature>
<comment type="subcellular location">
    <subcellularLocation>
        <location evidence="1">Membrane</location>
        <topology evidence="1">Multi-pass membrane protein</topology>
    </subcellularLocation>
</comment>
<feature type="transmembrane region" description="Helical" evidence="7">
    <location>
        <begin position="389"/>
        <end position="411"/>
    </location>
</feature>
<dbReference type="EMBL" id="AZHD01000002">
    <property type="protein sequence ID" value="OAA66805.1"/>
    <property type="molecule type" value="Genomic_DNA"/>
</dbReference>
<dbReference type="Gene3D" id="1.20.1250.20">
    <property type="entry name" value="MFS general substrate transporter like domains"/>
    <property type="match status" value="1"/>
</dbReference>